<comment type="caution">
    <text evidence="2">The sequence shown here is derived from an EMBL/GenBank/DDBJ whole genome shotgun (WGS) entry which is preliminary data.</text>
</comment>
<dbReference type="Proteomes" id="UP000287651">
    <property type="component" value="Unassembled WGS sequence"/>
</dbReference>
<proteinExistence type="predicted"/>
<evidence type="ECO:0000313" key="3">
    <source>
        <dbReference type="Proteomes" id="UP000287651"/>
    </source>
</evidence>
<dbReference type="EMBL" id="AMZH03017523">
    <property type="protein sequence ID" value="RRT42881.1"/>
    <property type="molecule type" value="Genomic_DNA"/>
</dbReference>
<accession>A0A426XUB7</accession>
<evidence type="ECO:0000256" key="1">
    <source>
        <dbReference type="SAM" id="Phobius"/>
    </source>
</evidence>
<protein>
    <submittedName>
        <fullName evidence="2">Uncharacterized protein</fullName>
    </submittedName>
</protein>
<keyword evidence="1" id="KW-1133">Transmembrane helix</keyword>
<evidence type="ECO:0000313" key="2">
    <source>
        <dbReference type="EMBL" id="RRT42881.1"/>
    </source>
</evidence>
<feature type="transmembrane region" description="Helical" evidence="1">
    <location>
        <begin position="193"/>
        <end position="213"/>
    </location>
</feature>
<keyword evidence="1" id="KW-0812">Transmembrane</keyword>
<gene>
    <name evidence="2" type="ORF">B296_00044778</name>
</gene>
<reference evidence="2 3" key="1">
    <citation type="journal article" date="2014" name="Agronomy (Basel)">
        <title>A Draft Genome Sequence for Ensete ventricosum, the Drought-Tolerant Tree Against Hunger.</title>
        <authorList>
            <person name="Harrison J."/>
            <person name="Moore K.A."/>
            <person name="Paszkiewicz K."/>
            <person name="Jones T."/>
            <person name="Grant M."/>
            <person name="Ambacheew D."/>
            <person name="Muzemil S."/>
            <person name="Studholme D.J."/>
        </authorList>
    </citation>
    <scope>NUCLEOTIDE SEQUENCE [LARGE SCALE GENOMIC DNA]</scope>
</reference>
<keyword evidence="1" id="KW-0472">Membrane</keyword>
<sequence>MRSWSLIRWVETRGAALVVGYWSGGARVGWKHLGSGRSLTPARRSGQVGSRLDPSDGQVSSVIGFAVLLLRRGVGAFIVGVVGHLSLLRLLLAISSYLSTTPVVFAVRRALACEGPATIDVVASHYNYAFSLLYCHHHPLSTERCLLPPLSSLPPSACRAPVLPSPPFDIVIALCPRSPSASISLLGDHRTSIVLALSNVVIFFLCYVVTLCLQTL</sequence>
<dbReference type="AlphaFoldDB" id="A0A426XUB7"/>
<organism evidence="2 3">
    <name type="scientific">Ensete ventricosum</name>
    <name type="common">Abyssinian banana</name>
    <name type="synonym">Musa ensete</name>
    <dbReference type="NCBI Taxonomy" id="4639"/>
    <lineage>
        <taxon>Eukaryota</taxon>
        <taxon>Viridiplantae</taxon>
        <taxon>Streptophyta</taxon>
        <taxon>Embryophyta</taxon>
        <taxon>Tracheophyta</taxon>
        <taxon>Spermatophyta</taxon>
        <taxon>Magnoliopsida</taxon>
        <taxon>Liliopsida</taxon>
        <taxon>Zingiberales</taxon>
        <taxon>Musaceae</taxon>
        <taxon>Ensete</taxon>
    </lineage>
</organism>
<name>A0A426XUB7_ENSVE</name>
<feature type="transmembrane region" description="Helical" evidence="1">
    <location>
        <begin position="74"/>
        <end position="98"/>
    </location>
</feature>